<protein>
    <submittedName>
        <fullName evidence="9">FYN-binding protein-like isoform X1</fullName>
    </submittedName>
</protein>
<feature type="compositionally biased region" description="Acidic residues" evidence="7">
    <location>
        <begin position="217"/>
        <end position="226"/>
    </location>
</feature>
<organism evidence="9 10">
    <name type="scientific">Clarias magur</name>
    <name type="common">Asian catfish</name>
    <name type="synonym">Macropteronotus magur</name>
    <dbReference type="NCBI Taxonomy" id="1594786"/>
    <lineage>
        <taxon>Eukaryota</taxon>
        <taxon>Metazoa</taxon>
        <taxon>Chordata</taxon>
        <taxon>Craniata</taxon>
        <taxon>Vertebrata</taxon>
        <taxon>Euteleostomi</taxon>
        <taxon>Actinopterygii</taxon>
        <taxon>Neopterygii</taxon>
        <taxon>Teleostei</taxon>
        <taxon>Ostariophysi</taxon>
        <taxon>Siluriformes</taxon>
        <taxon>Clariidae</taxon>
        <taxon>Clarias</taxon>
    </lineage>
</organism>
<feature type="domain" description="SH3" evidence="8">
    <location>
        <begin position="315"/>
        <end position="376"/>
    </location>
</feature>
<keyword evidence="3" id="KW-0472">Membrane</keyword>
<dbReference type="AlphaFoldDB" id="A0A8J4XH62"/>
<proteinExistence type="predicted"/>
<keyword evidence="1 6" id="KW-0728">SH3 domain</keyword>
<dbReference type="GO" id="GO:0005886">
    <property type="term" value="C:plasma membrane"/>
    <property type="evidence" value="ECO:0007669"/>
    <property type="project" value="InterPro"/>
</dbReference>
<feature type="compositionally biased region" description="Basic and acidic residues" evidence="7">
    <location>
        <begin position="275"/>
        <end position="296"/>
    </location>
</feature>
<feature type="region of interest" description="Disordered" evidence="7">
    <location>
        <begin position="20"/>
        <end position="296"/>
    </location>
</feature>
<dbReference type="FunFam" id="2.30.30.40:FF:000133">
    <property type="entry name" value="FYN-binding protein-like isoform X2"/>
    <property type="match status" value="1"/>
</dbReference>
<evidence type="ECO:0000256" key="2">
    <source>
        <dbReference type="ARBA" id="ARBA00022553"/>
    </source>
</evidence>
<dbReference type="InterPro" id="IPR001452">
    <property type="entry name" value="SH3_domain"/>
</dbReference>
<dbReference type="InterPro" id="IPR043443">
    <property type="entry name" value="FYB1/2-like"/>
</dbReference>
<feature type="compositionally biased region" description="Pro residues" evidence="7">
    <location>
        <begin position="227"/>
        <end position="237"/>
    </location>
</feature>
<keyword evidence="4" id="KW-0576">Peroxisome</keyword>
<name>A0A8J4XH62_CLAMG</name>
<gene>
    <name evidence="9" type="ORF">DAT39_000113</name>
</gene>
<evidence type="ECO:0000259" key="8">
    <source>
        <dbReference type="PROSITE" id="PS50002"/>
    </source>
</evidence>
<evidence type="ECO:0000256" key="4">
    <source>
        <dbReference type="ARBA" id="ARBA00023140"/>
    </source>
</evidence>
<evidence type="ECO:0000256" key="3">
    <source>
        <dbReference type="ARBA" id="ARBA00023136"/>
    </source>
</evidence>
<feature type="compositionally biased region" description="Acidic residues" evidence="7">
    <location>
        <begin position="251"/>
        <end position="268"/>
    </location>
</feature>
<dbReference type="PANTHER" id="PTHR16830:SF12">
    <property type="entry name" value="PDZ DOMAIN-CONTAINING PROTEIN"/>
    <property type="match status" value="1"/>
</dbReference>
<dbReference type="GO" id="GO:0072659">
    <property type="term" value="P:protein localization to plasma membrane"/>
    <property type="evidence" value="ECO:0007669"/>
    <property type="project" value="TreeGrafter"/>
</dbReference>
<dbReference type="Pfam" id="PF14603">
    <property type="entry name" value="hSH3"/>
    <property type="match status" value="2"/>
</dbReference>
<evidence type="ECO:0000256" key="5">
    <source>
        <dbReference type="ARBA" id="ARBA00046271"/>
    </source>
</evidence>
<evidence type="ECO:0000313" key="10">
    <source>
        <dbReference type="Proteomes" id="UP000727407"/>
    </source>
</evidence>
<dbReference type="SUPFAM" id="SSF50044">
    <property type="entry name" value="SH3-domain"/>
    <property type="match status" value="2"/>
</dbReference>
<evidence type="ECO:0000313" key="9">
    <source>
        <dbReference type="EMBL" id="KAF5910026.1"/>
    </source>
</evidence>
<dbReference type="Proteomes" id="UP000727407">
    <property type="component" value="Unassembled WGS sequence"/>
</dbReference>
<dbReference type="InterPro" id="IPR008733">
    <property type="entry name" value="PEX11"/>
</dbReference>
<dbReference type="GO" id="GO:0050852">
    <property type="term" value="P:T cell receptor signaling pathway"/>
    <property type="evidence" value="ECO:0007669"/>
    <property type="project" value="TreeGrafter"/>
</dbReference>
<feature type="compositionally biased region" description="Low complexity" evidence="7">
    <location>
        <begin position="238"/>
        <end position="249"/>
    </location>
</feature>
<reference evidence="9" key="1">
    <citation type="submission" date="2020-07" db="EMBL/GenBank/DDBJ databases">
        <title>Clarias magur genome sequencing, assembly and annotation.</title>
        <authorList>
            <person name="Kushwaha B."/>
            <person name="Kumar R."/>
            <person name="Das P."/>
            <person name="Joshi C.G."/>
            <person name="Kumar D."/>
            <person name="Nagpure N.S."/>
            <person name="Pandey M."/>
            <person name="Agarwal S."/>
            <person name="Srivastava S."/>
            <person name="Singh M."/>
            <person name="Sahoo L."/>
            <person name="Jayasankar P."/>
            <person name="Meher P.K."/>
            <person name="Koringa P.G."/>
            <person name="Iquebal M.A."/>
            <person name="Das S.P."/>
            <person name="Bit A."/>
            <person name="Patnaik S."/>
            <person name="Patel N."/>
            <person name="Shah T.M."/>
            <person name="Hinsu A."/>
            <person name="Jena J.K."/>
        </authorList>
    </citation>
    <scope>NUCLEOTIDE SEQUENCE</scope>
    <source>
        <strain evidence="9">CIFAMagur01</strain>
        <tissue evidence="9">Testis</tissue>
    </source>
</reference>
<dbReference type="EMBL" id="QNUK01000001">
    <property type="protein sequence ID" value="KAF5910026.1"/>
    <property type="molecule type" value="Genomic_DNA"/>
</dbReference>
<accession>A0A8J4XH62</accession>
<dbReference type="PROSITE" id="PS50002">
    <property type="entry name" value="SH3"/>
    <property type="match status" value="1"/>
</dbReference>
<evidence type="ECO:0000256" key="7">
    <source>
        <dbReference type="SAM" id="MobiDB-lite"/>
    </source>
</evidence>
<dbReference type="Gene3D" id="2.30.30.40">
    <property type="entry name" value="SH3 Domains"/>
    <property type="match status" value="2"/>
</dbReference>
<dbReference type="Pfam" id="PF05648">
    <property type="entry name" value="PEX11"/>
    <property type="match status" value="1"/>
</dbReference>
<evidence type="ECO:0000256" key="6">
    <source>
        <dbReference type="PROSITE-ProRule" id="PRU00192"/>
    </source>
</evidence>
<feature type="compositionally biased region" description="Polar residues" evidence="7">
    <location>
        <begin position="200"/>
        <end position="211"/>
    </location>
</feature>
<comment type="caution">
    <text evidence="9">The sequence shown here is derived from an EMBL/GenBank/DDBJ whole genome shotgun (WGS) entry which is preliminary data.</text>
</comment>
<dbReference type="InterPro" id="IPR029294">
    <property type="entry name" value="hSH3"/>
</dbReference>
<dbReference type="InterPro" id="IPR036028">
    <property type="entry name" value="SH3-like_dom_sf"/>
</dbReference>
<dbReference type="OrthoDB" id="8889279at2759"/>
<sequence length="674" mass="75860">MVMFMGDNVDFKALRAKFHAQADRPTPSGVAYTRPHVAGQLPEASDNGLARSKPPPATIKPMLPVNFVNEPKRVIQTPQGVFPKPPPSHRVGAKEDPQPSVSDSENTRVKQTGELLQNKMMQHLEKKPQASPRPLLPSQKSVSEVAPLRKPLPSVMPRPTKPKRPPSVTLERFRVRGPCFPPRVQLDPKTHEGPPRPPKSTRSTLSATPIPQRSFEPEQDTYDDIDLPPPPPPPPKPSSSESWTSSFSSQADEESDSEIYEHIEDQEDITQPAIPEKKKQKDYKRQQEVEKRDQKEKLKKENEYRKKFKLTGEVEVIHTARVREDWQGGKNDLRVRQGEAVEIVRVKNNPEGRWLARNMSGEYGYISNICVDVDYEGIKRKICGEVTPSLIPLPVHIDEDVYDDVGTDPLNTSLSVSGEVYDDIDHVIPDDFPLPPPELCQDPKKSKKLEKEEKEFRKKFKFEGPIQVLCCMMVDPNANIKKASGKDLSIVKGEILEVIQQTNEKKVLCRNEQGKCTCCAPSCSHHTLTVMEHSLESLVNLLESYRGRDKVIRTICYGSQLVGGIISRKTSNSSQFGKSLLVFSAQLSHCRTVLRLFDDLSMAAYSRSYGLGSTEEDKVLRCMSVLINVADQLYYPCEHVAWAADAQLIKVKSDKWWTLSTVLWGVSLLLGTLR</sequence>
<dbReference type="PANTHER" id="PTHR16830">
    <property type="entry name" value="SH2 CONTAINING ADAPTOR PRAM-1 RELATED"/>
    <property type="match status" value="1"/>
</dbReference>
<dbReference type="GO" id="GO:0016559">
    <property type="term" value="P:peroxisome fission"/>
    <property type="evidence" value="ECO:0007669"/>
    <property type="project" value="InterPro"/>
</dbReference>
<keyword evidence="10" id="KW-1185">Reference proteome</keyword>
<comment type="subcellular location">
    <subcellularLocation>
        <location evidence="5">Peroxisome membrane</location>
    </subcellularLocation>
</comment>
<evidence type="ECO:0000256" key="1">
    <source>
        <dbReference type="ARBA" id="ARBA00022443"/>
    </source>
</evidence>
<keyword evidence="2" id="KW-0597">Phosphoprotein</keyword>
<dbReference type="GO" id="GO:0007229">
    <property type="term" value="P:integrin-mediated signaling pathway"/>
    <property type="evidence" value="ECO:0007669"/>
    <property type="project" value="InterPro"/>
</dbReference>
<dbReference type="GO" id="GO:0005778">
    <property type="term" value="C:peroxisomal membrane"/>
    <property type="evidence" value="ECO:0007669"/>
    <property type="project" value="UniProtKB-SubCell"/>
</dbReference>